<dbReference type="Pfam" id="PF00440">
    <property type="entry name" value="TetR_N"/>
    <property type="match status" value="1"/>
</dbReference>
<proteinExistence type="predicted"/>
<sequence length="178" mass="19018">MDAQRNRDALLDAAAAVFARAGVDAPIRAIAAEAGVGVATLYRHFPERSDLVVAVYNHQIESLANAGTQLMRTAESPADALREWVDLFVDFLATKHGLASAMGSGNPTFRALHAHFLERIVPVCGELLAAGVAAGQLRAEVDPYELMHGIGNICISTGDERYEPRRIVALVLSGLRTG</sequence>
<name>H5XK38_9PSEU</name>
<keyword evidence="2 4" id="KW-0238">DNA-binding</keyword>
<evidence type="ECO:0000256" key="3">
    <source>
        <dbReference type="ARBA" id="ARBA00023163"/>
    </source>
</evidence>
<feature type="domain" description="HTH tetR-type" evidence="5">
    <location>
        <begin position="4"/>
        <end position="63"/>
    </location>
</feature>
<dbReference type="AlphaFoldDB" id="H5XK38"/>
<feature type="DNA-binding region" description="H-T-H motif" evidence="4">
    <location>
        <begin position="26"/>
        <end position="45"/>
    </location>
</feature>
<dbReference type="Proteomes" id="UP000002791">
    <property type="component" value="Chromosome"/>
</dbReference>
<evidence type="ECO:0000313" key="7">
    <source>
        <dbReference type="Proteomes" id="UP000002791"/>
    </source>
</evidence>
<evidence type="ECO:0000259" key="5">
    <source>
        <dbReference type="PROSITE" id="PS50977"/>
    </source>
</evidence>
<dbReference type="InterPro" id="IPR036271">
    <property type="entry name" value="Tet_transcr_reg_TetR-rel_C_sf"/>
</dbReference>
<dbReference type="eggNOG" id="COG1309">
    <property type="taxonomic scope" value="Bacteria"/>
</dbReference>
<dbReference type="PROSITE" id="PS50977">
    <property type="entry name" value="HTH_TETR_2"/>
    <property type="match status" value="1"/>
</dbReference>
<dbReference type="InterPro" id="IPR050109">
    <property type="entry name" value="HTH-type_TetR-like_transc_reg"/>
</dbReference>
<keyword evidence="7" id="KW-1185">Reference proteome</keyword>
<organism evidence="6 7">
    <name type="scientific">Saccharomonospora cyanea NA-134</name>
    <dbReference type="NCBI Taxonomy" id="882082"/>
    <lineage>
        <taxon>Bacteria</taxon>
        <taxon>Bacillati</taxon>
        <taxon>Actinomycetota</taxon>
        <taxon>Actinomycetes</taxon>
        <taxon>Pseudonocardiales</taxon>
        <taxon>Pseudonocardiaceae</taxon>
        <taxon>Saccharomonospora</taxon>
    </lineage>
</organism>
<dbReference type="HOGENOM" id="CLU_069356_17_1_11"/>
<dbReference type="PRINTS" id="PR00455">
    <property type="entry name" value="HTHTETR"/>
</dbReference>
<evidence type="ECO:0000256" key="1">
    <source>
        <dbReference type="ARBA" id="ARBA00023015"/>
    </source>
</evidence>
<protein>
    <submittedName>
        <fullName evidence="6">Transcriptional regulator</fullName>
    </submittedName>
</protein>
<dbReference type="InterPro" id="IPR009057">
    <property type="entry name" value="Homeodomain-like_sf"/>
</dbReference>
<dbReference type="Pfam" id="PF21597">
    <property type="entry name" value="TetR_C_43"/>
    <property type="match status" value="1"/>
</dbReference>
<reference evidence="6 7" key="1">
    <citation type="submission" date="2011-11" db="EMBL/GenBank/DDBJ databases">
        <title>The Noncontiguous Finished sequence of Saccharomonospora cyanea NA-134.</title>
        <authorList>
            <consortium name="US DOE Joint Genome Institute"/>
            <person name="Lucas S."/>
            <person name="Han J."/>
            <person name="Lapidus A."/>
            <person name="Cheng J.-F."/>
            <person name="Goodwin L."/>
            <person name="Pitluck S."/>
            <person name="Peters L."/>
            <person name="Ovchinnikova G."/>
            <person name="Lu M."/>
            <person name="Detter J.C."/>
            <person name="Han C."/>
            <person name="Tapia R."/>
            <person name="Land M."/>
            <person name="Hauser L."/>
            <person name="Kyrpides N."/>
            <person name="Ivanova N."/>
            <person name="Pagani I."/>
            <person name="Brambilla E.-M."/>
            <person name="Klenk H.-P."/>
            <person name="Woyke T."/>
        </authorList>
    </citation>
    <scope>NUCLEOTIDE SEQUENCE [LARGE SCALE GENOMIC DNA]</scope>
    <source>
        <strain evidence="6 7">NA-134</strain>
    </source>
</reference>
<gene>
    <name evidence="6" type="ORF">SaccyDRAFT_4172</name>
</gene>
<evidence type="ECO:0000256" key="2">
    <source>
        <dbReference type="ARBA" id="ARBA00023125"/>
    </source>
</evidence>
<keyword evidence="3" id="KW-0804">Transcription</keyword>
<dbReference type="InterPro" id="IPR049445">
    <property type="entry name" value="TetR_SbtR-like_C"/>
</dbReference>
<dbReference type="SUPFAM" id="SSF48498">
    <property type="entry name" value="Tetracyclin repressor-like, C-terminal domain"/>
    <property type="match status" value="1"/>
</dbReference>
<evidence type="ECO:0000256" key="4">
    <source>
        <dbReference type="PROSITE-ProRule" id="PRU00335"/>
    </source>
</evidence>
<dbReference type="SUPFAM" id="SSF46689">
    <property type="entry name" value="Homeodomain-like"/>
    <property type="match status" value="1"/>
</dbReference>
<dbReference type="RefSeq" id="WP_005459042.1">
    <property type="nucleotide sequence ID" value="NZ_CM001440.1"/>
</dbReference>
<keyword evidence="1" id="KW-0805">Transcription regulation</keyword>
<dbReference type="STRING" id="882082.SaccyDRAFT_4172"/>
<dbReference type="EMBL" id="CM001440">
    <property type="protein sequence ID" value="EHR62993.1"/>
    <property type="molecule type" value="Genomic_DNA"/>
</dbReference>
<dbReference type="Gene3D" id="1.10.357.10">
    <property type="entry name" value="Tetracycline Repressor, domain 2"/>
    <property type="match status" value="1"/>
</dbReference>
<evidence type="ECO:0000313" key="6">
    <source>
        <dbReference type="EMBL" id="EHR62993.1"/>
    </source>
</evidence>
<dbReference type="GO" id="GO:0003700">
    <property type="term" value="F:DNA-binding transcription factor activity"/>
    <property type="evidence" value="ECO:0007669"/>
    <property type="project" value="TreeGrafter"/>
</dbReference>
<accession>H5XK38</accession>
<dbReference type="InterPro" id="IPR001647">
    <property type="entry name" value="HTH_TetR"/>
</dbReference>
<dbReference type="GO" id="GO:0000976">
    <property type="term" value="F:transcription cis-regulatory region binding"/>
    <property type="evidence" value="ECO:0007669"/>
    <property type="project" value="TreeGrafter"/>
</dbReference>
<dbReference type="PANTHER" id="PTHR30055:SF234">
    <property type="entry name" value="HTH-TYPE TRANSCRIPTIONAL REGULATOR BETI"/>
    <property type="match status" value="1"/>
</dbReference>
<dbReference type="PANTHER" id="PTHR30055">
    <property type="entry name" value="HTH-TYPE TRANSCRIPTIONAL REGULATOR RUTR"/>
    <property type="match status" value="1"/>
</dbReference>